<organism evidence="1 2">
    <name type="scientific">Paenibacillus apiarius</name>
    <dbReference type="NCBI Taxonomy" id="46240"/>
    <lineage>
        <taxon>Bacteria</taxon>
        <taxon>Bacillati</taxon>
        <taxon>Bacillota</taxon>
        <taxon>Bacilli</taxon>
        <taxon>Bacillales</taxon>
        <taxon>Paenibacillaceae</taxon>
        <taxon>Paenibacillus</taxon>
    </lineage>
</organism>
<accession>A0ABT4DU45</accession>
<dbReference type="RefSeq" id="WP_254912200.1">
    <property type="nucleotide sequence ID" value="NZ_JAMDLV010000017.1"/>
</dbReference>
<reference evidence="1 2" key="1">
    <citation type="submission" date="2022-05" db="EMBL/GenBank/DDBJ databases">
        <title>Genome Sequencing of Bee-Associated Microbes.</title>
        <authorList>
            <person name="Dunlap C."/>
        </authorList>
    </citation>
    <scope>NUCLEOTIDE SEQUENCE [LARGE SCALE GENOMIC DNA]</scope>
    <source>
        <strain evidence="1 2">NRRL NRS-1438</strain>
    </source>
</reference>
<evidence type="ECO:0000313" key="1">
    <source>
        <dbReference type="EMBL" id="MCY9520305.1"/>
    </source>
</evidence>
<protein>
    <submittedName>
        <fullName evidence="1">Uncharacterized protein</fullName>
    </submittedName>
</protein>
<proteinExistence type="predicted"/>
<name>A0ABT4DU45_9BACL</name>
<keyword evidence="2" id="KW-1185">Reference proteome</keyword>
<dbReference type="Proteomes" id="UP001207626">
    <property type="component" value="Unassembled WGS sequence"/>
</dbReference>
<comment type="caution">
    <text evidence="1">The sequence shown here is derived from an EMBL/GenBank/DDBJ whole genome shotgun (WGS) entry which is preliminary data.</text>
</comment>
<sequence length="194" mass="22873">MKICIDGAWEEREFHSAKEVNDFWMARTMLILQAERLIYYVEIGEERFYNGYESIILENYQNINEIKIVTKTKAECFTLTLEELIAYLPRVVEEIPAIAERLYAEEVDDMRTLITPIIDSLHWIVSALEFAYAISDGMDNVSRTRDSLEHLYKNLEQFVEKFHEQLSWSNYVGVSDLLQYELVPMLEAWINDVV</sequence>
<dbReference type="EMBL" id="JAMDLW010000014">
    <property type="protein sequence ID" value="MCY9520305.1"/>
    <property type="molecule type" value="Genomic_DNA"/>
</dbReference>
<evidence type="ECO:0000313" key="2">
    <source>
        <dbReference type="Proteomes" id="UP001207626"/>
    </source>
</evidence>
<gene>
    <name evidence="1" type="ORF">M5X09_11525</name>
</gene>